<feature type="compositionally biased region" description="Basic residues" evidence="1">
    <location>
        <begin position="167"/>
        <end position="179"/>
    </location>
</feature>
<evidence type="ECO:0000313" key="3">
    <source>
        <dbReference type="Proteomes" id="UP001189429"/>
    </source>
</evidence>
<name>A0ABN9VP62_9DINO</name>
<accession>A0ABN9VP62</accession>
<organism evidence="2 3">
    <name type="scientific">Prorocentrum cordatum</name>
    <dbReference type="NCBI Taxonomy" id="2364126"/>
    <lineage>
        <taxon>Eukaryota</taxon>
        <taxon>Sar</taxon>
        <taxon>Alveolata</taxon>
        <taxon>Dinophyceae</taxon>
        <taxon>Prorocentrales</taxon>
        <taxon>Prorocentraceae</taxon>
        <taxon>Prorocentrum</taxon>
    </lineage>
</organism>
<evidence type="ECO:0000256" key="1">
    <source>
        <dbReference type="SAM" id="MobiDB-lite"/>
    </source>
</evidence>
<dbReference type="Proteomes" id="UP001189429">
    <property type="component" value="Unassembled WGS sequence"/>
</dbReference>
<keyword evidence="3" id="KW-1185">Reference proteome</keyword>
<proteinExistence type="predicted"/>
<reference evidence="2" key="1">
    <citation type="submission" date="2023-10" db="EMBL/GenBank/DDBJ databases">
        <authorList>
            <person name="Chen Y."/>
            <person name="Shah S."/>
            <person name="Dougan E. K."/>
            <person name="Thang M."/>
            <person name="Chan C."/>
        </authorList>
    </citation>
    <scope>NUCLEOTIDE SEQUENCE [LARGE SCALE GENOMIC DNA]</scope>
</reference>
<comment type="caution">
    <text evidence="2">The sequence shown here is derived from an EMBL/GenBank/DDBJ whole genome shotgun (WGS) entry which is preliminary data.</text>
</comment>
<feature type="region of interest" description="Disordered" evidence="1">
    <location>
        <begin position="158"/>
        <end position="179"/>
    </location>
</feature>
<evidence type="ECO:0000313" key="2">
    <source>
        <dbReference type="EMBL" id="CAK0874040.1"/>
    </source>
</evidence>
<protein>
    <submittedName>
        <fullName evidence="2">Uncharacterized protein</fullName>
    </submittedName>
</protein>
<gene>
    <name evidence="2" type="ORF">PCOR1329_LOCUS59071</name>
</gene>
<dbReference type="EMBL" id="CAUYUJ010017354">
    <property type="protein sequence ID" value="CAK0874040.1"/>
    <property type="molecule type" value="Genomic_DNA"/>
</dbReference>
<feature type="non-terminal residue" evidence="2">
    <location>
        <position position="179"/>
    </location>
</feature>
<sequence>MEGLMKNGEVVPVFAKPNGDWNKTRDRADEISRLIPMAASDEDWGDFITGVEAVHQKLSIPMGESVASFLDREHAGENLFETDFGANLAWGAEPVRQSLPRDLIGLEVRDNDLDRKGKIVGLTVNPDAVLSVHWGDGFEAELSCEEFRRLHSPGASVHFDIGTPSPRARKGCRRNKGDH</sequence>